<dbReference type="PANTHER" id="PTHR12994:SF17">
    <property type="entry name" value="LD30995P"/>
    <property type="match status" value="1"/>
</dbReference>
<dbReference type="Pfam" id="PF03577">
    <property type="entry name" value="Peptidase_C69"/>
    <property type="match status" value="1"/>
</dbReference>
<keyword evidence="2" id="KW-0472">Membrane</keyword>
<feature type="signal peptide" evidence="3">
    <location>
        <begin position="1"/>
        <end position="34"/>
    </location>
</feature>
<dbReference type="NCBIfam" id="TIGR01167">
    <property type="entry name" value="LPXTG_anchor"/>
    <property type="match status" value="1"/>
</dbReference>
<feature type="chain" id="PRO_5044339791" evidence="3">
    <location>
        <begin position="35"/>
        <end position="711"/>
    </location>
</feature>
<evidence type="ECO:0000313" key="5">
    <source>
        <dbReference type="Proteomes" id="UP000183687"/>
    </source>
</evidence>
<evidence type="ECO:0000256" key="2">
    <source>
        <dbReference type="SAM" id="Phobius"/>
    </source>
</evidence>
<keyword evidence="3" id="KW-0732">Signal</keyword>
<evidence type="ECO:0000256" key="1">
    <source>
        <dbReference type="SAM" id="MobiDB-lite"/>
    </source>
</evidence>
<feature type="region of interest" description="Disordered" evidence="1">
    <location>
        <begin position="652"/>
        <end position="680"/>
    </location>
</feature>
<dbReference type="AlphaFoldDB" id="A0AB38A8D9"/>
<dbReference type="Gene3D" id="3.60.60.10">
    <property type="entry name" value="Penicillin V Acylase, Chain A"/>
    <property type="match status" value="1"/>
</dbReference>
<name>A0AB38A8D9_9ACTN</name>
<evidence type="ECO:0000313" key="4">
    <source>
        <dbReference type="EMBL" id="SEC24514.1"/>
    </source>
</evidence>
<dbReference type="GO" id="GO:0070004">
    <property type="term" value="F:cysteine-type exopeptidase activity"/>
    <property type="evidence" value="ECO:0007669"/>
    <property type="project" value="InterPro"/>
</dbReference>
<dbReference type="GO" id="GO:0016805">
    <property type="term" value="F:dipeptidase activity"/>
    <property type="evidence" value="ECO:0007669"/>
    <property type="project" value="InterPro"/>
</dbReference>
<keyword evidence="2" id="KW-1133">Transmembrane helix</keyword>
<dbReference type="RefSeq" id="WP_002563792.1">
    <property type="nucleotide sequence ID" value="NZ_CALJSN010000005.1"/>
</dbReference>
<sequence>MIPTKKGYSLFKTAGKVVTLGTALLMALPLDALACTQVYVGPKATDNGNVYVGRTEDYNPRHGKVFGIQQPRTNPTFSSAESNFEWTYNGTTHRYTYVRDVAGDWDGRQDAYSEAGTNDAGVSVSATLTTDYNSKIAAVDPCGNEVEGSETGIGEYTLGDVLLACSGSAREGVQLLGNIIKEHGSFDCNQIIITDANETWVFMQLSGHQWCAVNLTAAAPDKVSVNPNIGKLKFQVDLNDPNVCLHSEDMVKTAEQAGTATYFDAEKTQFDVATSYGAADPGPGQYTRYAQGHAHFGDILSKDNYTLDPNKGVTDIVDTQLLFTPGKTGITLMDSMKALCARGQNTAFDANLNKKFYSIGNNRNVEGNLFQVRQGMSSDVATIQWENLSRLEFGLFLPSYSALLTEVDTNIYPTIDKFTTEHTGASERKDSVEAAMDASTENGSLDYTIMDINTLAYNNRDDLAKPVRTYLDALQKQIIAQQDMVDTVMQATPAAERSALANNAHKVISQQAYNKLHNLLTEMREWLNGDKSSAFVPSDWNADTNDTKGPIYYAASAVAPTITKVSDSSTVMVNETATLSVESNIPDGVKGSDQFLKVAWFNKATGEQIAEGASFNADTSQAGTTEYYAVVHNTLSGKTVTSDVVSVTVKAQPAATEDPQANKPMPNKTNKVRGGKLPKTGDSANMAVASVMGIAGVALALAAVDHKRKNH</sequence>
<dbReference type="PANTHER" id="PTHR12994">
    <property type="entry name" value="SECERNIN"/>
    <property type="match status" value="1"/>
</dbReference>
<keyword evidence="2" id="KW-0812">Transmembrane</keyword>
<reference evidence="4 5" key="1">
    <citation type="submission" date="2016-10" db="EMBL/GenBank/DDBJ databases">
        <authorList>
            <person name="Varghese N."/>
            <person name="Submissions S."/>
        </authorList>
    </citation>
    <scope>NUCLEOTIDE SEQUENCE [LARGE SCALE GENOMIC DNA]</scope>
    <source>
        <strain evidence="4 5">DSM 20586</strain>
    </source>
</reference>
<comment type="caution">
    <text evidence="4">The sequence shown here is derived from an EMBL/GenBank/DDBJ whole genome shotgun (WGS) entry which is preliminary data.</text>
</comment>
<proteinExistence type="predicted"/>
<evidence type="ECO:0000256" key="3">
    <source>
        <dbReference type="SAM" id="SignalP"/>
    </source>
</evidence>
<dbReference type="GO" id="GO:0006508">
    <property type="term" value="P:proteolysis"/>
    <property type="evidence" value="ECO:0007669"/>
    <property type="project" value="InterPro"/>
</dbReference>
<dbReference type="EMBL" id="FNSH01000002">
    <property type="protein sequence ID" value="SEC24514.1"/>
    <property type="molecule type" value="Genomic_DNA"/>
</dbReference>
<dbReference type="InterPro" id="IPR005322">
    <property type="entry name" value="Peptidase_C69"/>
</dbReference>
<protein>
    <submittedName>
        <fullName evidence="4">LPXTG-motif cell wall anchor domain-containing protein</fullName>
    </submittedName>
</protein>
<gene>
    <name evidence="4" type="ORF">SAMN04489746_1539</name>
</gene>
<organism evidence="4 5">
    <name type="scientific">Atopobium minutum</name>
    <dbReference type="NCBI Taxonomy" id="1381"/>
    <lineage>
        <taxon>Bacteria</taxon>
        <taxon>Bacillati</taxon>
        <taxon>Actinomycetota</taxon>
        <taxon>Coriobacteriia</taxon>
        <taxon>Coriobacteriales</taxon>
        <taxon>Atopobiaceae</taxon>
        <taxon>Atopobium</taxon>
    </lineage>
</organism>
<feature type="transmembrane region" description="Helical" evidence="2">
    <location>
        <begin position="686"/>
        <end position="704"/>
    </location>
</feature>
<dbReference type="Proteomes" id="UP000183687">
    <property type="component" value="Unassembled WGS sequence"/>
</dbReference>
<accession>A0AB38A8D9</accession>